<dbReference type="PANTHER" id="PTHR30295:SF0">
    <property type="entry name" value="BACTERIOFERRITIN"/>
    <property type="match status" value="1"/>
</dbReference>
<feature type="binding site" evidence="8">
    <location>
        <position position="51"/>
    </location>
    <ligand>
        <name>Fe cation</name>
        <dbReference type="ChEBI" id="CHEBI:24875"/>
        <label>2</label>
    </ligand>
</feature>
<proteinExistence type="inferred from homology"/>
<feature type="binding site" evidence="8">
    <location>
        <position position="51"/>
    </location>
    <ligand>
        <name>Fe cation</name>
        <dbReference type="ChEBI" id="CHEBI:24875"/>
        <label>1</label>
    </ligand>
</feature>
<accession>A0A5B8J634</accession>
<keyword evidence="5 7" id="KW-0479">Metal-binding</keyword>
<keyword evidence="6 7" id="KW-0408">Iron</keyword>
<dbReference type="InterPro" id="IPR002024">
    <property type="entry name" value="Bacterioferritin"/>
</dbReference>
<evidence type="ECO:0000256" key="7">
    <source>
        <dbReference type="PIRNR" id="PIRNR002560"/>
    </source>
</evidence>
<gene>
    <name evidence="11" type="primary">bfr</name>
    <name evidence="11" type="ORF">FPZ52_09320</name>
</gene>
<dbReference type="RefSeq" id="WP_146365177.1">
    <property type="nucleotide sequence ID" value="NZ_CP042261.1"/>
</dbReference>
<dbReference type="GO" id="GO:0020037">
    <property type="term" value="F:heme binding"/>
    <property type="evidence" value="ECO:0007669"/>
    <property type="project" value="TreeGrafter"/>
</dbReference>
<feature type="binding site" evidence="8">
    <location>
        <position position="130"/>
    </location>
    <ligand>
        <name>Fe cation</name>
        <dbReference type="ChEBI" id="CHEBI:24875"/>
        <label>2</label>
    </ligand>
</feature>
<feature type="binding site" description="axial binding residue" evidence="8">
    <location>
        <position position="52"/>
    </location>
    <ligand>
        <name>heme b</name>
        <dbReference type="ChEBI" id="CHEBI:60344"/>
        <note>ligand shared between dimeric partners</note>
    </ligand>
    <ligandPart>
        <name>Fe</name>
        <dbReference type="ChEBI" id="CHEBI:18248"/>
    </ligandPart>
</feature>
<feature type="binding site" evidence="8">
    <location>
        <position position="127"/>
    </location>
    <ligand>
        <name>Fe cation</name>
        <dbReference type="ChEBI" id="CHEBI:24875"/>
        <label>2</label>
    </ligand>
</feature>
<dbReference type="GO" id="GO:0006826">
    <property type="term" value="P:iron ion transport"/>
    <property type="evidence" value="ECO:0007669"/>
    <property type="project" value="InterPro"/>
</dbReference>
<dbReference type="Proteomes" id="UP000318483">
    <property type="component" value="Chromosome"/>
</dbReference>
<dbReference type="PIRSF" id="PIRSF002560">
    <property type="entry name" value="Bacterioferritin"/>
    <property type="match status" value="1"/>
</dbReference>
<evidence type="ECO:0000256" key="3">
    <source>
        <dbReference type="ARBA" id="ARBA00022434"/>
    </source>
</evidence>
<feature type="binding site" evidence="8">
    <location>
        <position position="94"/>
    </location>
    <ligand>
        <name>Fe cation</name>
        <dbReference type="ChEBI" id="CHEBI:24875"/>
        <label>2</label>
    </ligand>
</feature>
<dbReference type="PRINTS" id="PR00601">
    <property type="entry name" value="BACFERRITIN"/>
</dbReference>
<dbReference type="InterPro" id="IPR008331">
    <property type="entry name" value="Ferritin_DPS_dom"/>
</dbReference>
<evidence type="ECO:0000256" key="5">
    <source>
        <dbReference type="ARBA" id="ARBA00022723"/>
    </source>
</evidence>
<feature type="domain" description="Ferritin-like diiron" evidence="10">
    <location>
        <begin position="1"/>
        <end position="145"/>
    </location>
</feature>
<dbReference type="InterPro" id="IPR012347">
    <property type="entry name" value="Ferritin-like"/>
</dbReference>
<dbReference type="EC" id="1.16.3.1" evidence="7"/>
<dbReference type="PROSITE" id="PS50905">
    <property type="entry name" value="FERRITIN_LIKE"/>
    <property type="match status" value="1"/>
</dbReference>
<comment type="catalytic activity">
    <reaction evidence="7">
        <text>4 Fe(2+) + O2 + 4 H(+) = 4 Fe(3+) + 2 H2O</text>
        <dbReference type="Rhea" id="RHEA:11148"/>
        <dbReference type="ChEBI" id="CHEBI:15377"/>
        <dbReference type="ChEBI" id="CHEBI:15378"/>
        <dbReference type="ChEBI" id="CHEBI:15379"/>
        <dbReference type="ChEBI" id="CHEBI:29033"/>
        <dbReference type="ChEBI" id="CHEBI:29034"/>
        <dbReference type="EC" id="1.16.3.1"/>
    </reaction>
</comment>
<evidence type="ECO:0000259" key="10">
    <source>
        <dbReference type="PROSITE" id="PS50905"/>
    </source>
</evidence>
<evidence type="ECO:0000256" key="1">
    <source>
        <dbReference type="ARBA" id="ARBA00001970"/>
    </source>
</evidence>
<dbReference type="Gene3D" id="1.20.1260.10">
    <property type="match status" value="1"/>
</dbReference>
<dbReference type="NCBIfam" id="TIGR00754">
    <property type="entry name" value="bfr"/>
    <property type="match status" value="1"/>
</dbReference>
<feature type="binding site" evidence="8">
    <location>
        <position position="50"/>
    </location>
    <ligand>
        <name>Fe cation</name>
        <dbReference type="ChEBI" id="CHEBI:24875"/>
        <label>3</label>
    </ligand>
</feature>
<evidence type="ECO:0000256" key="2">
    <source>
        <dbReference type="ARBA" id="ARBA00008093"/>
    </source>
</evidence>
<keyword evidence="3 7" id="KW-0409">Iron storage</keyword>
<evidence type="ECO:0000256" key="9">
    <source>
        <dbReference type="RuleBase" id="RU000623"/>
    </source>
</evidence>
<reference evidence="11 12" key="1">
    <citation type="submission" date="2019-07" db="EMBL/GenBank/DDBJ databases">
        <title>Litoreibacter alkalisoli sp. nov., isolated from saline-alkaline soil.</title>
        <authorList>
            <person name="Wang S."/>
            <person name="Xu L."/>
            <person name="Xing Y.-T."/>
            <person name="Sun J.-Q."/>
        </authorList>
    </citation>
    <scope>NUCLEOTIDE SEQUENCE [LARGE SCALE GENOMIC DNA]</scope>
    <source>
        <strain evidence="11 12">LN3S51</strain>
    </source>
</reference>
<feature type="binding site" evidence="8">
    <location>
        <position position="54"/>
    </location>
    <ligand>
        <name>Fe cation</name>
        <dbReference type="ChEBI" id="CHEBI:24875"/>
        <label>1</label>
    </ligand>
</feature>
<dbReference type="InterPro" id="IPR009040">
    <property type="entry name" value="Ferritin-like_diiron"/>
</dbReference>
<evidence type="ECO:0000256" key="8">
    <source>
        <dbReference type="PIRSR" id="PIRSR002560-1"/>
    </source>
</evidence>
<evidence type="ECO:0000313" key="12">
    <source>
        <dbReference type="Proteomes" id="UP000318483"/>
    </source>
</evidence>
<dbReference type="SUPFAM" id="SSF47240">
    <property type="entry name" value="Ferritin-like"/>
    <property type="match status" value="1"/>
</dbReference>
<dbReference type="GO" id="GO:0005829">
    <property type="term" value="C:cytosol"/>
    <property type="evidence" value="ECO:0007669"/>
    <property type="project" value="TreeGrafter"/>
</dbReference>
<comment type="function">
    <text evidence="7">Iron-storage protein, whose ferroxidase center binds Fe(2+), oxidizes it using dioxygen to Fe(3+), and participates in the subsequent Fe(3+) oxide mineral core formation within the central cavity of the BFR protein shell.</text>
</comment>
<dbReference type="EMBL" id="CP042261">
    <property type="protein sequence ID" value="QDY69800.1"/>
    <property type="molecule type" value="Genomic_DNA"/>
</dbReference>
<feature type="binding site" evidence="8">
    <location>
        <position position="127"/>
    </location>
    <ligand>
        <name>Fe cation</name>
        <dbReference type="ChEBI" id="CHEBI:24875"/>
        <label>1</label>
    </ligand>
</feature>
<dbReference type="OrthoDB" id="9800505at2"/>
<comment type="similarity">
    <text evidence="2 7 9">Belongs to the bacterioferritin family.</text>
</comment>
<keyword evidence="4 9" id="KW-0349">Heme</keyword>
<dbReference type="AlphaFoldDB" id="A0A5B8J634"/>
<organism evidence="11 12">
    <name type="scientific">Qingshengfaniella alkalisoli</name>
    <dbReference type="NCBI Taxonomy" id="2599296"/>
    <lineage>
        <taxon>Bacteria</taxon>
        <taxon>Pseudomonadati</taxon>
        <taxon>Pseudomonadota</taxon>
        <taxon>Alphaproteobacteria</taxon>
        <taxon>Rhodobacterales</taxon>
        <taxon>Paracoccaceae</taxon>
        <taxon>Qingshengfaniella</taxon>
    </lineage>
</organism>
<protein>
    <recommendedName>
        <fullName evidence="7 9">Bacterioferritin</fullName>
        <ecNumber evidence="7">1.16.3.1</ecNumber>
    </recommendedName>
</protein>
<dbReference type="PANTHER" id="PTHR30295">
    <property type="entry name" value="BACTERIOFERRITIN"/>
    <property type="match status" value="1"/>
</dbReference>
<dbReference type="GO" id="GO:0008199">
    <property type="term" value="F:ferric iron binding"/>
    <property type="evidence" value="ECO:0007669"/>
    <property type="project" value="InterPro"/>
</dbReference>
<dbReference type="InterPro" id="IPR009078">
    <property type="entry name" value="Ferritin-like_SF"/>
</dbReference>
<dbReference type="Pfam" id="PF00210">
    <property type="entry name" value="Ferritin"/>
    <property type="match status" value="1"/>
</dbReference>
<evidence type="ECO:0000313" key="11">
    <source>
        <dbReference type="EMBL" id="QDY69800.1"/>
    </source>
</evidence>
<feature type="binding site" evidence="8">
    <location>
        <position position="18"/>
    </location>
    <ligand>
        <name>Fe cation</name>
        <dbReference type="ChEBI" id="CHEBI:24875"/>
        <label>1</label>
    </ligand>
</feature>
<sequence>MKGDTKVIEYLNAALRSELTAVSQYWLHYRLQEDWGYGKIADKSRAESIEEMHHADKLIERIIFLEGHPNLQKLDPLRIGQDLKETLEADLAGEHDARTLYIEAREHCDKVGDYVSKNLFEELITDEEGHIDFLETQIELYDTLGKEKYGLLNAKSADESE</sequence>
<comment type="cofactor">
    <cofactor evidence="1">
        <name>heme b</name>
        <dbReference type="ChEBI" id="CHEBI:60344"/>
    </cofactor>
</comment>
<dbReference type="CDD" id="cd00907">
    <property type="entry name" value="Bacterioferritin"/>
    <property type="match status" value="1"/>
</dbReference>
<name>A0A5B8J634_9RHOB</name>
<dbReference type="PROSITE" id="PS00549">
    <property type="entry name" value="BACTERIOFERRITIN"/>
    <property type="match status" value="1"/>
</dbReference>
<dbReference type="GO" id="GO:0006879">
    <property type="term" value="P:intracellular iron ion homeostasis"/>
    <property type="evidence" value="ECO:0007669"/>
    <property type="project" value="UniProtKB-KW"/>
</dbReference>
<evidence type="ECO:0000256" key="6">
    <source>
        <dbReference type="ARBA" id="ARBA00023004"/>
    </source>
</evidence>
<dbReference type="KEGG" id="lit:FPZ52_09320"/>
<keyword evidence="12" id="KW-1185">Reference proteome</keyword>
<evidence type="ECO:0000256" key="4">
    <source>
        <dbReference type="ARBA" id="ARBA00022617"/>
    </source>
</evidence>
<dbReference type="GO" id="GO:0004322">
    <property type="term" value="F:ferroxidase activity"/>
    <property type="evidence" value="ECO:0007669"/>
    <property type="project" value="UniProtKB-EC"/>
</dbReference>